<dbReference type="AlphaFoldDB" id="V8PIM0"/>
<gene>
    <name evidence="2" type="ORF">L345_00286</name>
</gene>
<reference evidence="2 3" key="1">
    <citation type="journal article" date="2013" name="Proc. Natl. Acad. Sci. U.S.A.">
        <title>The king cobra genome reveals dynamic gene evolution and adaptation in the snake venom system.</title>
        <authorList>
            <person name="Vonk F.J."/>
            <person name="Casewell N.R."/>
            <person name="Henkel C.V."/>
            <person name="Heimberg A.M."/>
            <person name="Jansen H.J."/>
            <person name="McCleary R.J."/>
            <person name="Kerkkamp H.M."/>
            <person name="Vos R.A."/>
            <person name="Guerreiro I."/>
            <person name="Calvete J.J."/>
            <person name="Wuster W."/>
            <person name="Woods A.E."/>
            <person name="Logan J.M."/>
            <person name="Harrison R.A."/>
            <person name="Castoe T.A."/>
            <person name="de Koning A.P."/>
            <person name="Pollock D.D."/>
            <person name="Yandell M."/>
            <person name="Calderon D."/>
            <person name="Renjifo C."/>
            <person name="Currier R.B."/>
            <person name="Salgado D."/>
            <person name="Pla D."/>
            <person name="Sanz L."/>
            <person name="Hyder A.S."/>
            <person name="Ribeiro J.M."/>
            <person name="Arntzen J.W."/>
            <person name="van den Thillart G.E."/>
            <person name="Boetzer M."/>
            <person name="Pirovano W."/>
            <person name="Dirks R.P."/>
            <person name="Spaink H.P."/>
            <person name="Duboule D."/>
            <person name="McGlinn E."/>
            <person name="Kini R.M."/>
            <person name="Richardson M.K."/>
        </authorList>
    </citation>
    <scope>NUCLEOTIDE SEQUENCE</scope>
    <source>
        <tissue evidence="2">Blood</tissue>
    </source>
</reference>
<feature type="compositionally biased region" description="Polar residues" evidence="1">
    <location>
        <begin position="86"/>
        <end position="99"/>
    </location>
</feature>
<feature type="region of interest" description="Disordered" evidence="1">
    <location>
        <begin position="69"/>
        <end position="99"/>
    </location>
</feature>
<keyword evidence="3" id="KW-1185">Reference proteome</keyword>
<dbReference type="EMBL" id="AZIM01000026">
    <property type="protein sequence ID" value="ETE73863.1"/>
    <property type="molecule type" value="Genomic_DNA"/>
</dbReference>
<feature type="non-terminal residue" evidence="2">
    <location>
        <position position="1"/>
    </location>
</feature>
<evidence type="ECO:0000313" key="2">
    <source>
        <dbReference type="EMBL" id="ETE73863.1"/>
    </source>
</evidence>
<evidence type="ECO:0000256" key="1">
    <source>
        <dbReference type="SAM" id="MobiDB-lite"/>
    </source>
</evidence>
<proteinExistence type="predicted"/>
<dbReference type="Proteomes" id="UP000018936">
    <property type="component" value="Unassembled WGS sequence"/>
</dbReference>
<evidence type="ECO:0000313" key="3">
    <source>
        <dbReference type="Proteomes" id="UP000018936"/>
    </source>
</evidence>
<organism evidence="2 3">
    <name type="scientific">Ophiophagus hannah</name>
    <name type="common">King cobra</name>
    <name type="synonym">Naja hannah</name>
    <dbReference type="NCBI Taxonomy" id="8665"/>
    <lineage>
        <taxon>Eukaryota</taxon>
        <taxon>Metazoa</taxon>
        <taxon>Chordata</taxon>
        <taxon>Craniata</taxon>
        <taxon>Vertebrata</taxon>
        <taxon>Euteleostomi</taxon>
        <taxon>Lepidosauria</taxon>
        <taxon>Squamata</taxon>
        <taxon>Bifurcata</taxon>
        <taxon>Unidentata</taxon>
        <taxon>Episquamata</taxon>
        <taxon>Toxicofera</taxon>
        <taxon>Serpentes</taxon>
        <taxon>Colubroidea</taxon>
        <taxon>Elapidae</taxon>
        <taxon>Elapinae</taxon>
        <taxon>Ophiophagus</taxon>
    </lineage>
</organism>
<comment type="caution">
    <text evidence="2">The sequence shown here is derived from an EMBL/GenBank/DDBJ whole genome shotgun (WGS) entry which is preliminary data.</text>
</comment>
<name>V8PIM0_OPHHA</name>
<protein>
    <submittedName>
        <fullName evidence="2">Uncharacterized protein</fullName>
    </submittedName>
</protein>
<accession>V8PIM0</accession>
<sequence length="99" mass="11531">MEDEFMLSAYTAKDIAYIFYQLDHDKKIQERRNFSWRLTNLHQLCSANRKKGQLSVAQFTSHLRICCPQMRKPGKGGEGGEKKPQPHSQEQFPFSAELQ</sequence>